<evidence type="ECO:0000256" key="5">
    <source>
        <dbReference type="ARBA" id="ARBA00023136"/>
    </source>
</evidence>
<evidence type="ECO:0000256" key="1">
    <source>
        <dbReference type="ARBA" id="ARBA00004651"/>
    </source>
</evidence>
<evidence type="ECO:0000313" key="9">
    <source>
        <dbReference type="Proteomes" id="UP000619788"/>
    </source>
</evidence>
<keyword evidence="5 7" id="KW-0472">Membrane</keyword>
<comment type="caution">
    <text evidence="8">The sequence shown here is derived from an EMBL/GenBank/DDBJ whole genome shotgun (WGS) entry which is preliminary data.</text>
</comment>
<feature type="transmembrane region" description="Helical" evidence="7">
    <location>
        <begin position="42"/>
        <end position="59"/>
    </location>
</feature>
<keyword evidence="4 7" id="KW-1133">Transmembrane helix</keyword>
<organism evidence="8 9">
    <name type="scientific">Planobispora siamensis</name>
    <dbReference type="NCBI Taxonomy" id="936338"/>
    <lineage>
        <taxon>Bacteria</taxon>
        <taxon>Bacillati</taxon>
        <taxon>Actinomycetota</taxon>
        <taxon>Actinomycetes</taxon>
        <taxon>Streptosporangiales</taxon>
        <taxon>Streptosporangiaceae</taxon>
        <taxon>Planobispora</taxon>
    </lineage>
</organism>
<keyword evidence="3 7" id="KW-0812">Transmembrane</keyword>
<feature type="transmembrane region" description="Helical" evidence="7">
    <location>
        <begin position="193"/>
        <end position="217"/>
    </location>
</feature>
<dbReference type="InterPro" id="IPR001851">
    <property type="entry name" value="ABC_transp_permease"/>
</dbReference>
<sequence>MSSDVATSGPSGSSGSSGSSGPKGSATGRPSRAAVLRGRERYIPVMATGALLLAMFVVGGMRYEAFASGQIVLNVFIDNAFLLVVAIGMTFVILTGGIDLSVGSVVALSTMISASLVTGQGWPPLVVIPLVLLIGAALGFAMGSIIHYFDIQPFIVTLAGMFLARGLCYTIGTDSIPITDETYTAIAQTRIDLSAEMFISPSVLIALAVVVVATYVLHYTRLGRNVYAVGGNEQSAMLMGLPVARTKIAVYTISGFCSALGGVLLSFYMLSGYGLHAVGMELDAIAAVVIGGTLLTGGSGYVLGTVLGVLVLGLIQTIISFEGTLSSWWTKIFIGMLLFVFILLQRLITARRS</sequence>
<feature type="region of interest" description="Disordered" evidence="6">
    <location>
        <begin position="1"/>
        <end position="32"/>
    </location>
</feature>
<dbReference type="NCBIfam" id="NF008630">
    <property type="entry name" value="PRK11618.1"/>
    <property type="match status" value="1"/>
</dbReference>
<feature type="transmembrane region" description="Helical" evidence="7">
    <location>
        <begin position="100"/>
        <end position="118"/>
    </location>
</feature>
<gene>
    <name evidence="8" type="ORF">Psi01_42020</name>
</gene>
<dbReference type="Pfam" id="PF02653">
    <property type="entry name" value="BPD_transp_2"/>
    <property type="match status" value="1"/>
</dbReference>
<proteinExistence type="predicted"/>
<dbReference type="GO" id="GO:0005886">
    <property type="term" value="C:plasma membrane"/>
    <property type="evidence" value="ECO:0007669"/>
    <property type="project" value="UniProtKB-SubCell"/>
</dbReference>
<reference evidence="8 9" key="1">
    <citation type="submission" date="2021-01" db="EMBL/GenBank/DDBJ databases">
        <title>Whole genome shotgun sequence of Planobispora siamensis NBRC 107568.</title>
        <authorList>
            <person name="Komaki H."/>
            <person name="Tamura T."/>
        </authorList>
    </citation>
    <scope>NUCLEOTIDE SEQUENCE [LARGE SCALE GENOMIC DNA]</scope>
    <source>
        <strain evidence="8 9">NBRC 107568</strain>
    </source>
</reference>
<name>A0A8J3WMK8_9ACTN</name>
<dbReference type="AlphaFoldDB" id="A0A8J3WMK8"/>
<dbReference type="PANTHER" id="PTHR32196:SF63">
    <property type="entry name" value="INNER MEMBRANE ABC TRANSPORTER PERMEASE PROTEIN YJFF"/>
    <property type="match status" value="1"/>
</dbReference>
<evidence type="ECO:0000256" key="3">
    <source>
        <dbReference type="ARBA" id="ARBA00022692"/>
    </source>
</evidence>
<evidence type="ECO:0000256" key="7">
    <source>
        <dbReference type="SAM" id="Phobius"/>
    </source>
</evidence>
<dbReference type="EMBL" id="BOOJ01000033">
    <property type="protein sequence ID" value="GIH93572.1"/>
    <property type="molecule type" value="Genomic_DNA"/>
</dbReference>
<protein>
    <submittedName>
        <fullName evidence="8">Sugar ABC transporter permease</fullName>
    </submittedName>
</protein>
<feature type="transmembrane region" description="Helical" evidence="7">
    <location>
        <begin position="282"/>
        <end position="315"/>
    </location>
</feature>
<evidence type="ECO:0000256" key="6">
    <source>
        <dbReference type="SAM" id="MobiDB-lite"/>
    </source>
</evidence>
<dbReference type="Proteomes" id="UP000619788">
    <property type="component" value="Unassembled WGS sequence"/>
</dbReference>
<dbReference type="PANTHER" id="PTHR32196">
    <property type="entry name" value="ABC TRANSPORTER PERMEASE PROTEIN YPHD-RELATED-RELATED"/>
    <property type="match status" value="1"/>
</dbReference>
<dbReference type="CDD" id="cd06579">
    <property type="entry name" value="TM_PBP1_transp_AraH_like"/>
    <property type="match status" value="1"/>
</dbReference>
<dbReference type="GO" id="GO:0022857">
    <property type="term" value="F:transmembrane transporter activity"/>
    <property type="evidence" value="ECO:0007669"/>
    <property type="project" value="InterPro"/>
</dbReference>
<accession>A0A8J3WMK8</accession>
<feature type="transmembrane region" description="Helical" evidence="7">
    <location>
        <begin position="125"/>
        <end position="148"/>
    </location>
</feature>
<comment type="subcellular location">
    <subcellularLocation>
        <location evidence="1">Cell membrane</location>
        <topology evidence="1">Multi-pass membrane protein</topology>
    </subcellularLocation>
</comment>
<feature type="transmembrane region" description="Helical" evidence="7">
    <location>
        <begin position="154"/>
        <end position="172"/>
    </location>
</feature>
<feature type="transmembrane region" description="Helical" evidence="7">
    <location>
        <begin position="248"/>
        <end position="270"/>
    </location>
</feature>
<feature type="transmembrane region" description="Helical" evidence="7">
    <location>
        <begin position="71"/>
        <end position="94"/>
    </location>
</feature>
<feature type="compositionally biased region" description="Low complexity" evidence="6">
    <location>
        <begin position="8"/>
        <end position="25"/>
    </location>
</feature>
<evidence type="ECO:0000256" key="4">
    <source>
        <dbReference type="ARBA" id="ARBA00022989"/>
    </source>
</evidence>
<keyword evidence="2" id="KW-1003">Cell membrane</keyword>
<feature type="transmembrane region" description="Helical" evidence="7">
    <location>
        <begin position="327"/>
        <end position="348"/>
    </location>
</feature>
<evidence type="ECO:0000256" key="2">
    <source>
        <dbReference type="ARBA" id="ARBA00022475"/>
    </source>
</evidence>
<keyword evidence="9" id="KW-1185">Reference proteome</keyword>
<dbReference type="RefSeq" id="WP_204065735.1">
    <property type="nucleotide sequence ID" value="NZ_BOOJ01000033.1"/>
</dbReference>
<evidence type="ECO:0000313" key="8">
    <source>
        <dbReference type="EMBL" id="GIH93572.1"/>
    </source>
</evidence>